<dbReference type="VEuPathDB" id="FungiDB:C8Q69DRAFT_476732"/>
<evidence type="ECO:0000313" key="2">
    <source>
        <dbReference type="Proteomes" id="UP000283841"/>
    </source>
</evidence>
<accession>A0A443HM66</accession>
<dbReference type="EMBL" id="RCNU01000011">
    <property type="protein sequence ID" value="RWQ92896.1"/>
    <property type="molecule type" value="Genomic_DNA"/>
</dbReference>
<reference evidence="1 2" key="1">
    <citation type="journal article" date="2018" name="Front. Microbiol.">
        <title>Genomic and genetic insights into a cosmopolitan fungus, Paecilomyces variotii (Eurotiales).</title>
        <authorList>
            <person name="Urquhart A.S."/>
            <person name="Mondo S.J."/>
            <person name="Makela M.R."/>
            <person name="Hane J.K."/>
            <person name="Wiebenga A."/>
            <person name="He G."/>
            <person name="Mihaltcheva S."/>
            <person name="Pangilinan J."/>
            <person name="Lipzen A."/>
            <person name="Barry K."/>
            <person name="de Vries R.P."/>
            <person name="Grigoriev I.V."/>
            <person name="Idnurm A."/>
        </authorList>
    </citation>
    <scope>NUCLEOTIDE SEQUENCE [LARGE SCALE GENOMIC DNA]</scope>
    <source>
        <strain evidence="1 2">CBS 101075</strain>
    </source>
</reference>
<gene>
    <name evidence="1" type="ORF">C8Q69DRAFT_476732</name>
</gene>
<protein>
    <submittedName>
        <fullName evidence="1">Uncharacterized protein</fullName>
    </submittedName>
</protein>
<dbReference type="RefSeq" id="XP_028482541.1">
    <property type="nucleotide sequence ID" value="XM_028631275.1"/>
</dbReference>
<evidence type="ECO:0000313" key="1">
    <source>
        <dbReference type="EMBL" id="RWQ92896.1"/>
    </source>
</evidence>
<sequence>MRSAQILIPLVFFFSPFFCLSPTFHFISKMHSLSVQAYLTTVSSKPAMLTTCLAYFIVAPRKALHECLQPSKFKYAGQLSVIVAGYHFPECTLCRSSLRR</sequence>
<dbReference type="GeneID" id="39600552"/>
<name>A0A443HM66_BYSSP</name>
<proteinExistence type="predicted"/>
<dbReference type="Proteomes" id="UP000283841">
    <property type="component" value="Unassembled WGS sequence"/>
</dbReference>
<keyword evidence="2" id="KW-1185">Reference proteome</keyword>
<comment type="caution">
    <text evidence="1">The sequence shown here is derived from an EMBL/GenBank/DDBJ whole genome shotgun (WGS) entry which is preliminary data.</text>
</comment>
<organism evidence="1 2">
    <name type="scientific">Byssochlamys spectabilis</name>
    <name type="common">Paecilomyces variotii</name>
    <dbReference type="NCBI Taxonomy" id="264951"/>
    <lineage>
        <taxon>Eukaryota</taxon>
        <taxon>Fungi</taxon>
        <taxon>Dikarya</taxon>
        <taxon>Ascomycota</taxon>
        <taxon>Pezizomycotina</taxon>
        <taxon>Eurotiomycetes</taxon>
        <taxon>Eurotiomycetidae</taxon>
        <taxon>Eurotiales</taxon>
        <taxon>Thermoascaceae</taxon>
        <taxon>Paecilomyces</taxon>
    </lineage>
</organism>
<dbReference type="AlphaFoldDB" id="A0A443HM66"/>